<dbReference type="EMBL" id="CM037157">
    <property type="protein sequence ID" value="KAH7849888.1"/>
    <property type="molecule type" value="Genomic_DNA"/>
</dbReference>
<proteinExistence type="predicted"/>
<evidence type="ECO:0000313" key="2">
    <source>
        <dbReference type="Proteomes" id="UP000828048"/>
    </source>
</evidence>
<dbReference type="Proteomes" id="UP000828048">
    <property type="component" value="Chromosome 7"/>
</dbReference>
<accession>A0ACB7Y8K1</accession>
<keyword evidence="2" id="KW-1185">Reference proteome</keyword>
<sequence>MIDFRPSFHLLNRNYNTQESGCIQNNVKCGFGMMSLESLCGSQYNRTHLIGCFSPTLSNLHLGRHVSPAAISPLVDYRSYSSFFSGKGDKARDTEVPAASVGGEPPASESGSGGSDIVDMAKETWNSTVDAITYVGQRAKESSNEVTPHVQQMLESHPYLRDVIVPVSGTLTATVLAWVVLPRILRRLHKYSTQGPAALLSGTTLWGPVPYEKSFWGASGAPLRYLVTFMAFLQIAAIVAPTTVASQYMGPAWRCAVLVSFVWFLHRWKSNVIARALEASNINIDRAKLLTLDKASSVGLFVLGGMALAEACGVAVQSILTVGGIGGVATAFAARDILGNILSGLSVQISQPFSIGDTIKAGSVEGQVVEMGLTTTSLLSAEKFPIIVPNSMLSSQVIVNKSKARWRAIVTKIPFQTEDVEKIPQISEGIKAMLRSNPKVFLEKEPPYCFLSRIERSCAELTLGCNLRQMSKDELYSTEQDILLQSVKIIKQYGARLGSTPAT</sequence>
<name>A0ACB7Y8K1_9ERIC</name>
<reference evidence="1 2" key="1">
    <citation type="journal article" date="2021" name="Hortic Res">
        <title>High-quality reference genome and annotation aids understanding of berry development for evergreen blueberry (Vaccinium darrowii).</title>
        <authorList>
            <person name="Yu J."/>
            <person name="Hulse-Kemp A.M."/>
            <person name="Babiker E."/>
            <person name="Staton M."/>
        </authorList>
    </citation>
    <scope>NUCLEOTIDE SEQUENCE [LARGE SCALE GENOMIC DNA]</scope>
    <source>
        <strain evidence="2">cv. NJ 8807/NJ 8810</strain>
        <tissue evidence="1">Young leaf</tissue>
    </source>
</reference>
<organism evidence="1 2">
    <name type="scientific">Vaccinium darrowii</name>
    <dbReference type="NCBI Taxonomy" id="229202"/>
    <lineage>
        <taxon>Eukaryota</taxon>
        <taxon>Viridiplantae</taxon>
        <taxon>Streptophyta</taxon>
        <taxon>Embryophyta</taxon>
        <taxon>Tracheophyta</taxon>
        <taxon>Spermatophyta</taxon>
        <taxon>Magnoliopsida</taxon>
        <taxon>eudicotyledons</taxon>
        <taxon>Gunneridae</taxon>
        <taxon>Pentapetalae</taxon>
        <taxon>asterids</taxon>
        <taxon>Ericales</taxon>
        <taxon>Ericaceae</taxon>
        <taxon>Vaccinioideae</taxon>
        <taxon>Vaccinieae</taxon>
        <taxon>Vaccinium</taxon>
    </lineage>
</organism>
<comment type="caution">
    <text evidence="1">The sequence shown here is derived from an EMBL/GenBank/DDBJ whole genome shotgun (WGS) entry which is preliminary data.</text>
</comment>
<evidence type="ECO:0000313" key="1">
    <source>
        <dbReference type="EMBL" id="KAH7849888.1"/>
    </source>
</evidence>
<protein>
    <submittedName>
        <fullName evidence="1">Uncharacterized protein</fullName>
    </submittedName>
</protein>
<gene>
    <name evidence="1" type="ORF">Vadar_024590</name>
</gene>